<gene>
    <name evidence="2" type="ORF">H6G83_11780</name>
</gene>
<dbReference type="RefSeq" id="WP_190471718.1">
    <property type="nucleotide sequence ID" value="NZ_JACJSG010000013.1"/>
</dbReference>
<keyword evidence="1" id="KW-0175">Coiled coil</keyword>
<protein>
    <submittedName>
        <fullName evidence="2">Uncharacterized protein</fullName>
    </submittedName>
</protein>
<accession>A0ABR8D2B2</accession>
<organism evidence="2 3">
    <name type="scientific">Anabaena azotica FACHB-119</name>
    <dbReference type="NCBI Taxonomy" id="947527"/>
    <lineage>
        <taxon>Bacteria</taxon>
        <taxon>Bacillati</taxon>
        <taxon>Cyanobacteriota</taxon>
        <taxon>Cyanophyceae</taxon>
        <taxon>Nostocales</taxon>
        <taxon>Nostocaceae</taxon>
        <taxon>Anabaena</taxon>
        <taxon>Anabaena azotica</taxon>
    </lineage>
</organism>
<evidence type="ECO:0000313" key="2">
    <source>
        <dbReference type="EMBL" id="MBD2501270.1"/>
    </source>
</evidence>
<comment type="caution">
    <text evidence="2">The sequence shown here is derived from an EMBL/GenBank/DDBJ whole genome shotgun (WGS) entry which is preliminary data.</text>
</comment>
<feature type="coiled-coil region" evidence="1">
    <location>
        <begin position="4"/>
        <end position="60"/>
    </location>
</feature>
<proteinExistence type="predicted"/>
<name>A0ABR8D2B2_9NOST</name>
<keyword evidence="3" id="KW-1185">Reference proteome</keyword>
<sequence>MKTVEQLKNRILELGKQAAHFSQQAAEISQTNREQSKILMQQAKEASRRCQLLIQELKRNNF</sequence>
<evidence type="ECO:0000256" key="1">
    <source>
        <dbReference type="SAM" id="Coils"/>
    </source>
</evidence>
<evidence type="ECO:0000313" key="3">
    <source>
        <dbReference type="Proteomes" id="UP000661112"/>
    </source>
</evidence>
<dbReference type="Proteomes" id="UP000661112">
    <property type="component" value="Unassembled WGS sequence"/>
</dbReference>
<dbReference type="EMBL" id="JACJSG010000013">
    <property type="protein sequence ID" value="MBD2501270.1"/>
    <property type="molecule type" value="Genomic_DNA"/>
</dbReference>
<reference evidence="2 3" key="1">
    <citation type="journal article" date="2020" name="ISME J.">
        <title>Comparative genomics reveals insights into cyanobacterial evolution and habitat adaptation.</title>
        <authorList>
            <person name="Chen M.Y."/>
            <person name="Teng W.K."/>
            <person name="Zhao L."/>
            <person name="Hu C.X."/>
            <person name="Zhou Y.K."/>
            <person name="Han B.P."/>
            <person name="Song L.R."/>
            <person name="Shu W.S."/>
        </authorList>
    </citation>
    <scope>NUCLEOTIDE SEQUENCE [LARGE SCALE GENOMIC DNA]</scope>
    <source>
        <strain evidence="2 3">FACHB-119</strain>
    </source>
</reference>